<name>A0A3D8QHH5_9EURO</name>
<feature type="compositionally biased region" description="Polar residues" evidence="1">
    <location>
        <begin position="365"/>
        <end position="382"/>
    </location>
</feature>
<dbReference type="RefSeq" id="XP_026598787.1">
    <property type="nucleotide sequence ID" value="XM_026752769.1"/>
</dbReference>
<feature type="region of interest" description="Disordered" evidence="1">
    <location>
        <begin position="321"/>
        <end position="382"/>
    </location>
</feature>
<accession>A0A3D8QHH5</accession>
<dbReference type="GeneID" id="38121123"/>
<dbReference type="EMBL" id="PVWQ01000017">
    <property type="protein sequence ID" value="RDW61255.1"/>
    <property type="molecule type" value="Genomic_DNA"/>
</dbReference>
<organism evidence="2 3">
    <name type="scientific">Aspergillus mulundensis</name>
    <dbReference type="NCBI Taxonomy" id="1810919"/>
    <lineage>
        <taxon>Eukaryota</taxon>
        <taxon>Fungi</taxon>
        <taxon>Dikarya</taxon>
        <taxon>Ascomycota</taxon>
        <taxon>Pezizomycotina</taxon>
        <taxon>Eurotiomycetes</taxon>
        <taxon>Eurotiomycetidae</taxon>
        <taxon>Eurotiales</taxon>
        <taxon>Aspergillaceae</taxon>
        <taxon>Aspergillus</taxon>
        <taxon>Aspergillus subgen. Nidulantes</taxon>
    </lineage>
</organism>
<evidence type="ECO:0000313" key="3">
    <source>
        <dbReference type="Proteomes" id="UP000256690"/>
    </source>
</evidence>
<gene>
    <name evidence="2" type="ORF">DSM5745_10753</name>
</gene>
<feature type="compositionally biased region" description="Basic and acidic residues" evidence="1">
    <location>
        <begin position="345"/>
        <end position="354"/>
    </location>
</feature>
<feature type="compositionally biased region" description="Polar residues" evidence="1">
    <location>
        <begin position="16"/>
        <end position="46"/>
    </location>
</feature>
<keyword evidence="3" id="KW-1185">Reference proteome</keyword>
<proteinExistence type="predicted"/>
<dbReference type="AlphaFoldDB" id="A0A3D8QHH5"/>
<comment type="caution">
    <text evidence="2">The sequence shown here is derived from an EMBL/GenBank/DDBJ whole genome shotgun (WGS) entry which is preliminary data.</text>
</comment>
<evidence type="ECO:0000313" key="2">
    <source>
        <dbReference type="EMBL" id="RDW61255.1"/>
    </source>
</evidence>
<dbReference type="OrthoDB" id="4469495at2759"/>
<dbReference type="Proteomes" id="UP000256690">
    <property type="component" value="Unassembled WGS sequence"/>
</dbReference>
<feature type="compositionally biased region" description="Polar residues" evidence="1">
    <location>
        <begin position="325"/>
        <end position="339"/>
    </location>
</feature>
<feature type="compositionally biased region" description="Basic and acidic residues" evidence="1">
    <location>
        <begin position="1"/>
        <end position="11"/>
    </location>
</feature>
<sequence>MSGYREARDLHASATVLPTTSRPSLGTPNPAFSSNRHAGPPQTETQVKVEEQTPGEPDDFISALSHPQFANQVGLANVVVSDQNQEVDDYLKALSHPESADQAGRANGDRTQFTRAIASRTELVTLRKLNVDSTSESKILYYFGVLATAELLLPRFHFTKGRKDRYWGVKMTMYGMTFVRSHVYESRRSAKVSICREALKKLKVEFPNWVVPERPRDLLAPSGWDWVEILQGYRHEVEVDGGAYFGPLRYYAAELQSKQGAAHVALYEVLVRQDYKRVETEGAPSLKRPNEPLLAVVPRDTYRKSAHGMVSEVLADLKRPRDTLSDVSTQDSLHTSSGSRAPARRRLDNYTDSRKTRRRGGRNRSPATTSQQKPVSGNANLQPLKNCRLAAVEATVVKEERRWKLTPSEISRELHGMETWDVKLENCMTLPSMGRVVSSMLEEICSLLTLERPEMRIERTDGRLIETDGQYTAAAYFNSDPFLARAGAIGKIQTFSGNRAAASCACAQRVCEYLIDLVKEDMMLEDNAAKEREAISRWGETAGK</sequence>
<protein>
    <submittedName>
        <fullName evidence="2">Uncharacterized protein</fullName>
    </submittedName>
</protein>
<evidence type="ECO:0000256" key="1">
    <source>
        <dbReference type="SAM" id="MobiDB-lite"/>
    </source>
</evidence>
<feature type="region of interest" description="Disordered" evidence="1">
    <location>
        <begin position="1"/>
        <end position="56"/>
    </location>
</feature>
<reference evidence="2 3" key="1">
    <citation type="journal article" date="2018" name="IMA Fungus">
        <title>IMA Genome-F 9: Draft genome sequence of Annulohypoxylon stygium, Aspergillus mulundensis, Berkeleyomyces basicola (syn. Thielaviopsis basicola), Ceratocystis smalleyi, two Cercospora beticola strains, Coleophoma cylindrospora, Fusarium fracticaudum, Phialophora cf. hyalina, and Morchella septimelata.</title>
        <authorList>
            <person name="Wingfield B.D."/>
            <person name="Bills G.F."/>
            <person name="Dong Y."/>
            <person name="Huang W."/>
            <person name="Nel W.J."/>
            <person name="Swalarsk-Parry B.S."/>
            <person name="Vaghefi N."/>
            <person name="Wilken P.M."/>
            <person name="An Z."/>
            <person name="de Beer Z.W."/>
            <person name="De Vos L."/>
            <person name="Chen L."/>
            <person name="Duong T.A."/>
            <person name="Gao Y."/>
            <person name="Hammerbacher A."/>
            <person name="Kikkert J.R."/>
            <person name="Li Y."/>
            <person name="Li H."/>
            <person name="Li K."/>
            <person name="Li Q."/>
            <person name="Liu X."/>
            <person name="Ma X."/>
            <person name="Naidoo K."/>
            <person name="Pethybridge S.J."/>
            <person name="Sun J."/>
            <person name="Steenkamp E.T."/>
            <person name="van der Nest M.A."/>
            <person name="van Wyk S."/>
            <person name="Wingfield M.J."/>
            <person name="Xiong C."/>
            <person name="Yue Q."/>
            <person name="Zhang X."/>
        </authorList>
    </citation>
    <scope>NUCLEOTIDE SEQUENCE [LARGE SCALE GENOMIC DNA]</scope>
    <source>
        <strain evidence="2 3">DSM 5745</strain>
    </source>
</reference>